<feature type="transmembrane region" description="Helical" evidence="6">
    <location>
        <begin position="204"/>
        <end position="226"/>
    </location>
</feature>
<dbReference type="EMBL" id="JRAI01000082">
    <property type="protein sequence ID" value="KGN83813.1"/>
    <property type="molecule type" value="Genomic_DNA"/>
</dbReference>
<accession>A0A099WUX4</accession>
<evidence type="ECO:0000313" key="8">
    <source>
        <dbReference type="EMBL" id="KGN83813.1"/>
    </source>
</evidence>
<protein>
    <submittedName>
        <fullName evidence="8">Membrane protein</fullName>
    </submittedName>
</protein>
<dbReference type="PANTHER" id="PTHR30294">
    <property type="entry name" value="MEMBRANE COMPONENT OF ABC TRANSPORTER YHHJ-RELATED"/>
    <property type="match status" value="1"/>
</dbReference>
<evidence type="ECO:0000256" key="2">
    <source>
        <dbReference type="ARBA" id="ARBA00022475"/>
    </source>
</evidence>
<dbReference type="InterPro" id="IPR051449">
    <property type="entry name" value="ABC-2_transporter_component"/>
</dbReference>
<keyword evidence="2" id="KW-1003">Cell membrane</keyword>
<dbReference type="Proteomes" id="UP000030130">
    <property type="component" value="Unassembled WGS sequence"/>
</dbReference>
<keyword evidence="4 6" id="KW-1133">Transmembrane helix</keyword>
<feature type="transmembrane region" description="Helical" evidence="6">
    <location>
        <begin position="291"/>
        <end position="312"/>
    </location>
</feature>
<feature type="transmembrane region" description="Helical" evidence="6">
    <location>
        <begin position="12"/>
        <end position="30"/>
    </location>
</feature>
<proteinExistence type="predicted"/>
<dbReference type="AlphaFoldDB" id="A0A099WUX4"/>
<feature type="transmembrane region" description="Helical" evidence="6">
    <location>
        <begin position="42"/>
        <end position="61"/>
    </location>
</feature>
<feature type="domain" description="ABC-2 type transporter transmembrane" evidence="7">
    <location>
        <begin position="41"/>
        <end position="393"/>
    </location>
</feature>
<evidence type="ECO:0000256" key="6">
    <source>
        <dbReference type="SAM" id="Phobius"/>
    </source>
</evidence>
<dbReference type="InterPro" id="IPR013525">
    <property type="entry name" value="ABC2_TM"/>
</dbReference>
<feature type="transmembrane region" description="Helical" evidence="6">
    <location>
        <begin position="380"/>
        <end position="398"/>
    </location>
</feature>
<feature type="transmembrane region" description="Helical" evidence="6">
    <location>
        <begin position="319"/>
        <end position="337"/>
    </location>
</feature>
<reference evidence="8 9" key="1">
    <citation type="submission" date="2014-08" db="EMBL/GenBank/DDBJ databases">
        <title>Porphyromonas gulae strain:COT-052_OH1451 Genome sequencing.</title>
        <authorList>
            <person name="Wallis C."/>
            <person name="Deusch O."/>
            <person name="O'Flynn C."/>
            <person name="Davis I."/>
            <person name="Jospin G."/>
            <person name="Darling A.E."/>
            <person name="Coil D.A."/>
            <person name="Alexiev A."/>
            <person name="Horsfall A."/>
            <person name="Kirkwood N."/>
            <person name="Harris S."/>
            <person name="Eisen J.A."/>
        </authorList>
    </citation>
    <scope>NUCLEOTIDE SEQUENCE [LARGE SCALE GENOMIC DNA]</scope>
    <source>
        <strain evidence="9">COT-052 OH1451</strain>
    </source>
</reference>
<dbReference type="GO" id="GO:0140359">
    <property type="term" value="F:ABC-type transporter activity"/>
    <property type="evidence" value="ECO:0007669"/>
    <property type="project" value="InterPro"/>
</dbReference>
<evidence type="ECO:0000313" key="9">
    <source>
        <dbReference type="Proteomes" id="UP000030130"/>
    </source>
</evidence>
<dbReference type="GO" id="GO:0005886">
    <property type="term" value="C:plasma membrane"/>
    <property type="evidence" value="ECO:0007669"/>
    <property type="project" value="UniProtKB-SubCell"/>
</dbReference>
<feature type="transmembrane region" description="Helical" evidence="6">
    <location>
        <begin position="258"/>
        <end position="279"/>
    </location>
</feature>
<dbReference type="Pfam" id="PF12698">
    <property type="entry name" value="ABC2_membrane_3"/>
    <property type="match status" value="1"/>
</dbReference>
<dbReference type="eggNOG" id="COG0842">
    <property type="taxonomic scope" value="Bacteria"/>
</dbReference>
<keyword evidence="3 6" id="KW-0812">Transmembrane</keyword>
<evidence type="ECO:0000256" key="3">
    <source>
        <dbReference type="ARBA" id="ARBA00022692"/>
    </source>
</evidence>
<dbReference type="STRING" id="111105.HR09_02230"/>
<comment type="caution">
    <text evidence="8">The sequence shown here is derived from an EMBL/GenBank/DDBJ whole genome shotgun (WGS) entry which is preliminary data.</text>
</comment>
<comment type="subcellular location">
    <subcellularLocation>
        <location evidence="1">Cell membrane</location>
        <topology evidence="1">Multi-pass membrane protein</topology>
    </subcellularLocation>
</comment>
<dbReference type="Gene3D" id="3.40.1710.10">
    <property type="entry name" value="abc type-2 transporter like domain"/>
    <property type="match status" value="1"/>
</dbReference>
<evidence type="ECO:0000256" key="4">
    <source>
        <dbReference type="ARBA" id="ARBA00022989"/>
    </source>
</evidence>
<gene>
    <name evidence="8" type="ORF">HR08_10150</name>
</gene>
<evidence type="ECO:0000256" key="1">
    <source>
        <dbReference type="ARBA" id="ARBA00004651"/>
    </source>
</evidence>
<name>A0A099WUX4_9PORP</name>
<organism evidence="8 9">
    <name type="scientific">Porphyromonas gulae</name>
    <dbReference type="NCBI Taxonomy" id="111105"/>
    <lineage>
        <taxon>Bacteria</taxon>
        <taxon>Pseudomonadati</taxon>
        <taxon>Bacteroidota</taxon>
        <taxon>Bacteroidia</taxon>
        <taxon>Bacteroidales</taxon>
        <taxon>Porphyromonadaceae</taxon>
        <taxon>Porphyromonas</taxon>
    </lineage>
</organism>
<evidence type="ECO:0000259" key="7">
    <source>
        <dbReference type="Pfam" id="PF12698"/>
    </source>
</evidence>
<keyword evidence="5 6" id="KW-0472">Membrane</keyword>
<dbReference type="PANTHER" id="PTHR30294:SF46">
    <property type="entry name" value="ABC TRANSPORTER PERMEASE"/>
    <property type="match status" value="1"/>
</dbReference>
<evidence type="ECO:0000256" key="5">
    <source>
        <dbReference type="ARBA" id="ARBA00023136"/>
    </source>
</evidence>
<sequence length="424" mass="48357">MSDITPKQPRRFSTAFFLTMFLDLFAIWRYELCKTFRDMGMVIFFIIVPLLYPLLYSYIYSLEVVRDVPAMVVDRSNSASSRDYLRRVDATPEVSIVGHCTDMEEAKEQIRRRNAYGIIYVPEDFSQQLNTGRKAHISLYCDMSGLLYYKSLLIANTQVSLEMNKEIKIARSVGATERQGEIISYPINYEDVALYNPSAGFASFLLPAVLILIIQQTLLLGIGLSAGTAREKNKFHDLVPTDISHYSGALRIVFGKGLAYLTIYVPVLCYTLVIVPRMFGFIQLAEAMDLILFALPYLLACIFFAMSLSVLVRHRESCMMIFVFTSVPLLFISGVSWPGASIPEGWRIVSHLFPSTFGINGYIKIKSMGANLREVNSEYMALWLHTIVYFLTTCLIYYRQVRKNRRHIREANALITQGNKEVLE</sequence>
<dbReference type="OrthoDB" id="9811522at2"/>